<name>A0A4U0SII3_9ACTN</name>
<organism evidence="4 5">
    <name type="scientific">Actinacidiphila oryziradicis</name>
    <dbReference type="NCBI Taxonomy" id="2571141"/>
    <lineage>
        <taxon>Bacteria</taxon>
        <taxon>Bacillati</taxon>
        <taxon>Actinomycetota</taxon>
        <taxon>Actinomycetes</taxon>
        <taxon>Kitasatosporales</taxon>
        <taxon>Streptomycetaceae</taxon>
        <taxon>Actinacidiphila</taxon>
    </lineage>
</organism>
<feature type="compositionally biased region" description="Basic and acidic residues" evidence="2">
    <location>
        <begin position="123"/>
        <end position="138"/>
    </location>
</feature>
<feature type="region of interest" description="Disordered" evidence="2">
    <location>
        <begin position="123"/>
        <end position="163"/>
    </location>
</feature>
<dbReference type="GO" id="GO:0003677">
    <property type="term" value="F:DNA binding"/>
    <property type="evidence" value="ECO:0007669"/>
    <property type="project" value="UniProtKB-KW"/>
</dbReference>
<evidence type="ECO:0000259" key="3">
    <source>
        <dbReference type="Pfam" id="PF12852"/>
    </source>
</evidence>
<feature type="compositionally biased region" description="Basic and acidic residues" evidence="2">
    <location>
        <begin position="152"/>
        <end position="163"/>
    </location>
</feature>
<gene>
    <name evidence="4" type="ORF">FCI23_22420</name>
</gene>
<dbReference type="EMBL" id="SUMC01000022">
    <property type="protein sequence ID" value="TKA09356.1"/>
    <property type="molecule type" value="Genomic_DNA"/>
</dbReference>
<dbReference type="AlphaFoldDB" id="A0A4U0SII3"/>
<reference evidence="4 5" key="1">
    <citation type="submission" date="2019-04" db="EMBL/GenBank/DDBJ databases">
        <title>Streptomyces oryziradicis sp. nov., a novel actinomycete isolated from rhizosphere soil of rice (Oryza sativa L.).</title>
        <authorList>
            <person name="Li C."/>
        </authorList>
    </citation>
    <scope>NUCLEOTIDE SEQUENCE [LARGE SCALE GENOMIC DNA]</scope>
    <source>
        <strain evidence="4 5">NEAU-C40</strain>
    </source>
</reference>
<dbReference type="InterPro" id="IPR032783">
    <property type="entry name" value="AraC_lig"/>
</dbReference>
<dbReference type="Proteomes" id="UP000305778">
    <property type="component" value="Unassembled WGS sequence"/>
</dbReference>
<comment type="caution">
    <text evidence="4">The sequence shown here is derived from an EMBL/GenBank/DDBJ whole genome shotgun (WGS) entry which is preliminary data.</text>
</comment>
<dbReference type="RefSeq" id="WP_136725731.1">
    <property type="nucleotide sequence ID" value="NZ_SUMC01000022.1"/>
</dbReference>
<evidence type="ECO:0000256" key="2">
    <source>
        <dbReference type="SAM" id="MobiDB-lite"/>
    </source>
</evidence>
<dbReference type="Pfam" id="PF12852">
    <property type="entry name" value="Cupin_6"/>
    <property type="match status" value="1"/>
</dbReference>
<keyword evidence="5" id="KW-1185">Reference proteome</keyword>
<accession>A0A4U0SII3</accession>
<evidence type="ECO:0000313" key="5">
    <source>
        <dbReference type="Proteomes" id="UP000305778"/>
    </source>
</evidence>
<sequence>MDPLSEVFSLLNVEDTVSARLEAGGAWAMRIDGYRQVNFGAVLRGSCWISVTAAGPAEPVDGRTVFATAANGTVRYGDGDDTVVIGAQFVFDEINAKVLPDFLPPLLRPGPARLCRVRAAPRERLARRARRPADRGRPGADAPPPGPQADRTGQEAHKVTAGR</sequence>
<proteinExistence type="predicted"/>
<keyword evidence="1" id="KW-0238">DNA-binding</keyword>
<protein>
    <submittedName>
        <fullName evidence="4">AraC family transcriptional regulator</fullName>
    </submittedName>
</protein>
<dbReference type="OrthoDB" id="241790at2"/>
<feature type="domain" description="AraC-type transcription regulator ligand-binding" evidence="3">
    <location>
        <begin position="2"/>
        <end position="60"/>
    </location>
</feature>
<evidence type="ECO:0000313" key="4">
    <source>
        <dbReference type="EMBL" id="TKA09356.1"/>
    </source>
</evidence>
<evidence type="ECO:0000256" key="1">
    <source>
        <dbReference type="ARBA" id="ARBA00023125"/>
    </source>
</evidence>